<dbReference type="AlphaFoldDB" id="A0AAE0L5S6"/>
<evidence type="ECO:0000313" key="7">
    <source>
        <dbReference type="Proteomes" id="UP001190700"/>
    </source>
</evidence>
<evidence type="ECO:0000256" key="1">
    <source>
        <dbReference type="ARBA" id="ARBA00008140"/>
    </source>
</evidence>
<dbReference type="InterPro" id="IPR042266">
    <property type="entry name" value="PPPDE_sf"/>
</dbReference>
<dbReference type="SMART" id="SM01179">
    <property type="entry name" value="DUF862"/>
    <property type="match status" value="1"/>
</dbReference>
<evidence type="ECO:0000259" key="5">
    <source>
        <dbReference type="PROSITE" id="PS51858"/>
    </source>
</evidence>
<comment type="caution">
    <text evidence="6">The sequence shown here is derived from an EMBL/GenBank/DDBJ whole genome shotgun (WGS) entry which is preliminary data.</text>
</comment>
<keyword evidence="3" id="KW-0378">Hydrolase</keyword>
<dbReference type="PROSITE" id="PS51858">
    <property type="entry name" value="PPPDE"/>
    <property type="match status" value="1"/>
</dbReference>
<name>A0AAE0L5S6_9CHLO</name>
<accession>A0AAE0L5S6</accession>
<dbReference type="PANTHER" id="PTHR12378:SF80">
    <property type="entry name" value="IP06716P-RELATED"/>
    <property type="match status" value="1"/>
</dbReference>
<dbReference type="GO" id="GO:0006508">
    <property type="term" value="P:proteolysis"/>
    <property type="evidence" value="ECO:0007669"/>
    <property type="project" value="UniProtKB-KW"/>
</dbReference>
<gene>
    <name evidence="6" type="ORF">CYMTET_18844</name>
</gene>
<dbReference type="GO" id="GO:0016579">
    <property type="term" value="P:protein deubiquitination"/>
    <property type="evidence" value="ECO:0007669"/>
    <property type="project" value="TreeGrafter"/>
</dbReference>
<feature type="domain" description="PPPDE" evidence="5">
    <location>
        <begin position="7"/>
        <end position="146"/>
    </location>
</feature>
<feature type="region of interest" description="Disordered" evidence="4">
    <location>
        <begin position="181"/>
        <end position="209"/>
    </location>
</feature>
<comment type="similarity">
    <text evidence="1">Belongs to the DeSI family.</text>
</comment>
<organism evidence="6 7">
    <name type="scientific">Cymbomonas tetramitiformis</name>
    <dbReference type="NCBI Taxonomy" id="36881"/>
    <lineage>
        <taxon>Eukaryota</taxon>
        <taxon>Viridiplantae</taxon>
        <taxon>Chlorophyta</taxon>
        <taxon>Pyramimonadophyceae</taxon>
        <taxon>Pyramimonadales</taxon>
        <taxon>Pyramimonadaceae</taxon>
        <taxon>Cymbomonas</taxon>
    </lineage>
</organism>
<dbReference type="Pfam" id="PF05903">
    <property type="entry name" value="Peptidase_C97"/>
    <property type="match status" value="1"/>
</dbReference>
<dbReference type="GO" id="GO:0101005">
    <property type="term" value="F:deubiquitinase activity"/>
    <property type="evidence" value="ECO:0007669"/>
    <property type="project" value="TreeGrafter"/>
</dbReference>
<dbReference type="InterPro" id="IPR008580">
    <property type="entry name" value="PPPDE_dom"/>
</dbReference>
<dbReference type="Gene3D" id="3.90.1720.30">
    <property type="entry name" value="PPPDE domains"/>
    <property type="match status" value="1"/>
</dbReference>
<dbReference type="EMBL" id="LGRX02008744">
    <property type="protein sequence ID" value="KAK3272882.1"/>
    <property type="molecule type" value="Genomic_DNA"/>
</dbReference>
<reference evidence="6 7" key="1">
    <citation type="journal article" date="2015" name="Genome Biol. Evol.">
        <title>Comparative Genomics of a Bacterivorous Green Alga Reveals Evolutionary Causalities and Consequences of Phago-Mixotrophic Mode of Nutrition.</title>
        <authorList>
            <person name="Burns J.A."/>
            <person name="Paasch A."/>
            <person name="Narechania A."/>
            <person name="Kim E."/>
        </authorList>
    </citation>
    <scope>NUCLEOTIDE SEQUENCE [LARGE SCALE GENOMIC DNA]</scope>
    <source>
        <strain evidence="6 7">PLY_AMNH</strain>
    </source>
</reference>
<evidence type="ECO:0000313" key="6">
    <source>
        <dbReference type="EMBL" id="KAK3272882.1"/>
    </source>
</evidence>
<evidence type="ECO:0000256" key="2">
    <source>
        <dbReference type="ARBA" id="ARBA00022670"/>
    </source>
</evidence>
<keyword evidence="2" id="KW-0645">Protease</keyword>
<keyword evidence="7" id="KW-1185">Reference proteome</keyword>
<dbReference type="PANTHER" id="PTHR12378">
    <property type="entry name" value="DESUMOYLATING ISOPEPTIDASE"/>
    <property type="match status" value="1"/>
</dbReference>
<evidence type="ECO:0000256" key="3">
    <source>
        <dbReference type="ARBA" id="ARBA00022801"/>
    </source>
</evidence>
<proteinExistence type="inferred from homology"/>
<protein>
    <recommendedName>
        <fullName evidence="5">PPPDE domain-containing protein</fullName>
    </recommendedName>
</protein>
<evidence type="ECO:0000256" key="4">
    <source>
        <dbReference type="SAM" id="MobiDB-lite"/>
    </source>
</evidence>
<sequence>MADPVEAEVRVNVYDLWENNQYSSYCCGMGIFHSGVEVYDSEYAYGAHDYSTSGIFETLPRKTPGTVGFKESVVIGTTHLSREEVDAVCDQLGEAYRGNQYHLLMRNCNHFTDSLVQELTGNSAPGYVNRIAWVALWLKCLLPAGLNPPPPPPIKTTSAEFSEEDDPLLRADEEFEVHTKPNEPLLKGGPQPDIFCPVPHPTMERSHIS</sequence>
<dbReference type="Proteomes" id="UP001190700">
    <property type="component" value="Unassembled WGS sequence"/>
</dbReference>